<dbReference type="GO" id="GO:0016746">
    <property type="term" value="F:acyltransferase activity"/>
    <property type="evidence" value="ECO:0007669"/>
    <property type="project" value="InterPro"/>
</dbReference>
<gene>
    <name evidence="2" type="ORF">SDC9_46544</name>
</gene>
<dbReference type="SMART" id="SM00563">
    <property type="entry name" value="PlsC"/>
    <property type="match status" value="1"/>
</dbReference>
<name>A0A644W964_9ZZZZ</name>
<dbReference type="InterPro" id="IPR002123">
    <property type="entry name" value="Plipid/glycerol_acylTrfase"/>
</dbReference>
<dbReference type="Pfam" id="PF01553">
    <property type="entry name" value="Acyltransferase"/>
    <property type="match status" value="1"/>
</dbReference>
<evidence type="ECO:0000313" key="2">
    <source>
        <dbReference type="EMBL" id="MPM00320.1"/>
    </source>
</evidence>
<proteinExistence type="predicted"/>
<evidence type="ECO:0000259" key="1">
    <source>
        <dbReference type="SMART" id="SM00563"/>
    </source>
</evidence>
<feature type="domain" description="Phospholipid/glycerol acyltransferase" evidence="1">
    <location>
        <begin position="43"/>
        <end position="161"/>
    </location>
</feature>
<comment type="caution">
    <text evidence="2">The sequence shown here is derived from an EMBL/GenBank/DDBJ whole genome shotgun (WGS) entry which is preliminary data.</text>
</comment>
<reference evidence="2" key="1">
    <citation type="submission" date="2019-08" db="EMBL/GenBank/DDBJ databases">
        <authorList>
            <person name="Kucharzyk K."/>
            <person name="Murdoch R.W."/>
            <person name="Higgins S."/>
            <person name="Loffler F."/>
        </authorList>
    </citation>
    <scope>NUCLEOTIDE SEQUENCE</scope>
</reference>
<accession>A0A644W964</accession>
<dbReference type="EMBL" id="VSSQ01000722">
    <property type="protein sequence ID" value="MPM00320.1"/>
    <property type="molecule type" value="Genomic_DNA"/>
</dbReference>
<protein>
    <recommendedName>
        <fullName evidence="1">Phospholipid/glycerol acyltransferase domain-containing protein</fullName>
    </recommendedName>
</protein>
<organism evidence="2">
    <name type="scientific">bioreactor metagenome</name>
    <dbReference type="NCBI Taxonomy" id="1076179"/>
    <lineage>
        <taxon>unclassified sequences</taxon>
        <taxon>metagenomes</taxon>
        <taxon>ecological metagenomes</taxon>
    </lineage>
</organism>
<sequence>MIIKAKHNPLAVNFFNTYSKKKIRHNFQQVVIKGDIDVSNHAVLLVSNHLGWWDGFWALYLNIKLFKKKFHFMMDEKELAKRWLFSYAGGFSVAPHNKSILESLRYASELLQDTNNLVLIYPQGKLYSSCCNDIRFMKGINRIKTAETTKTVLLVQFVDYFQHEKPTVYLYTKEADKGQSTKNNYEEQYQAFYNACMEEQSKIII</sequence>
<dbReference type="AlphaFoldDB" id="A0A644W964"/>
<dbReference type="CDD" id="cd06551">
    <property type="entry name" value="LPLAT"/>
    <property type="match status" value="1"/>
</dbReference>
<dbReference type="SUPFAM" id="SSF69593">
    <property type="entry name" value="Glycerol-3-phosphate (1)-acyltransferase"/>
    <property type="match status" value="1"/>
</dbReference>